<dbReference type="Proteomes" id="UP000887580">
    <property type="component" value="Unplaced"/>
</dbReference>
<organism evidence="1 2">
    <name type="scientific">Panagrolaimus sp. PS1159</name>
    <dbReference type="NCBI Taxonomy" id="55785"/>
    <lineage>
        <taxon>Eukaryota</taxon>
        <taxon>Metazoa</taxon>
        <taxon>Ecdysozoa</taxon>
        <taxon>Nematoda</taxon>
        <taxon>Chromadorea</taxon>
        <taxon>Rhabditida</taxon>
        <taxon>Tylenchina</taxon>
        <taxon>Panagrolaimomorpha</taxon>
        <taxon>Panagrolaimoidea</taxon>
        <taxon>Panagrolaimidae</taxon>
        <taxon>Panagrolaimus</taxon>
    </lineage>
</organism>
<reference evidence="2" key="1">
    <citation type="submission" date="2022-11" db="UniProtKB">
        <authorList>
            <consortium name="WormBaseParasite"/>
        </authorList>
    </citation>
    <scope>IDENTIFICATION</scope>
</reference>
<evidence type="ECO:0000313" key="1">
    <source>
        <dbReference type="Proteomes" id="UP000887580"/>
    </source>
</evidence>
<name>A0AC35G238_9BILA</name>
<proteinExistence type="predicted"/>
<dbReference type="WBParaSite" id="PS1159_v2.g23011.t1">
    <property type="protein sequence ID" value="PS1159_v2.g23011.t1"/>
    <property type="gene ID" value="PS1159_v2.g23011"/>
</dbReference>
<accession>A0AC35G238</accession>
<sequence>MFRIYLSKDRIPKVQIAPYIRSVKWLKAVGEPDSFERDVFTTLPDPDLMPEVIPPNFEQLQKLLHAANKAKELLQPDEIRSCFQCINAIKKYKPESFRQLITKINKNAYTPVERCSLGDPDNVAIQKFMKQNKEIVEKIWDQIQAEERQLNTEANEDVARSIITINGHEPEVVSPETQLISDFHNVARSPASTQEPTSVNRVAVGVTEDASLIDDAAENSHGIVRVEALEQPSSSKPKKTRKRKVPSENPITTDIPKRTCTIRFIHRIDGLLGVSPISRPRDVARLFYEVATDFHLFFMDDINVTFAQPTWNKFSARPWDRIAMNVIDDRPVRDPASDGVPLQPVARLKFLLLDPSTFDCKTCLERGHKAEQCQNGVRCKICKQNGRAGWGHISRDCQFGICAHCGREGHTHDVCGSIAVPPVCLHCLNPGHRKNRCPNPPKCSRCLEYGHVARFCRH</sequence>
<protein>
    <submittedName>
        <fullName evidence="2">CCHC-type domain-containing protein</fullName>
    </submittedName>
</protein>
<evidence type="ECO:0000313" key="2">
    <source>
        <dbReference type="WBParaSite" id="PS1159_v2.g23011.t1"/>
    </source>
</evidence>